<reference evidence="4" key="1">
    <citation type="submission" date="2021-10" db="EMBL/GenBank/DDBJ databases">
        <title>Tropical sea cucumber genome reveals ecological adaptation and Cuvierian tubules defense mechanism.</title>
        <authorList>
            <person name="Chen T."/>
        </authorList>
    </citation>
    <scope>NUCLEOTIDE SEQUENCE</scope>
    <source>
        <strain evidence="4">Nanhai2018</strain>
        <tissue evidence="4">Muscle</tissue>
    </source>
</reference>
<evidence type="ECO:0000256" key="3">
    <source>
        <dbReference type="ARBA" id="ARBA00023134"/>
    </source>
</evidence>
<dbReference type="PROSITE" id="PS51420">
    <property type="entry name" value="RHO"/>
    <property type="match status" value="1"/>
</dbReference>
<keyword evidence="5" id="KW-1185">Reference proteome</keyword>
<protein>
    <submittedName>
        <fullName evidence="4">Ras-related C3 botulinum toxin substrate 1</fullName>
    </submittedName>
</protein>
<evidence type="ECO:0000313" key="4">
    <source>
        <dbReference type="EMBL" id="KAJ8038797.1"/>
    </source>
</evidence>
<dbReference type="SUPFAM" id="SSF52540">
    <property type="entry name" value="P-loop containing nucleoside triphosphate hydrolases"/>
    <property type="match status" value="1"/>
</dbReference>
<dbReference type="GO" id="GO:0003924">
    <property type="term" value="F:GTPase activity"/>
    <property type="evidence" value="ECO:0007669"/>
    <property type="project" value="InterPro"/>
</dbReference>
<keyword evidence="2" id="KW-0547">Nucleotide-binding</keyword>
<dbReference type="InterPro" id="IPR001806">
    <property type="entry name" value="Small_GTPase"/>
</dbReference>
<dbReference type="NCBIfam" id="TIGR00231">
    <property type="entry name" value="small_GTP"/>
    <property type="match status" value="1"/>
</dbReference>
<dbReference type="GO" id="GO:0005525">
    <property type="term" value="F:GTP binding"/>
    <property type="evidence" value="ECO:0007669"/>
    <property type="project" value="UniProtKB-KW"/>
</dbReference>
<accession>A0A9Q1C5K8</accession>
<dbReference type="PROSITE" id="PS51421">
    <property type="entry name" value="RAS"/>
    <property type="match status" value="1"/>
</dbReference>
<dbReference type="SMART" id="SM00173">
    <property type="entry name" value="RAS"/>
    <property type="match status" value="1"/>
</dbReference>
<dbReference type="InterPro" id="IPR027417">
    <property type="entry name" value="P-loop_NTPase"/>
</dbReference>
<dbReference type="PROSITE" id="PS51419">
    <property type="entry name" value="RAB"/>
    <property type="match status" value="1"/>
</dbReference>
<keyword evidence="3" id="KW-0342">GTP-binding</keyword>
<comment type="caution">
    <text evidence="4">The sequence shown here is derived from an EMBL/GenBank/DDBJ whole genome shotgun (WGS) entry which is preliminary data.</text>
</comment>
<evidence type="ECO:0000256" key="1">
    <source>
        <dbReference type="ARBA" id="ARBA00010142"/>
    </source>
</evidence>
<dbReference type="InterPro" id="IPR003578">
    <property type="entry name" value="Small_GTPase_Rho"/>
</dbReference>
<dbReference type="EMBL" id="JAIZAY010000007">
    <property type="protein sequence ID" value="KAJ8038797.1"/>
    <property type="molecule type" value="Genomic_DNA"/>
</dbReference>
<dbReference type="PANTHER" id="PTHR24072">
    <property type="entry name" value="RHO FAMILY GTPASE"/>
    <property type="match status" value="1"/>
</dbReference>
<sequence length="222" mass="24600">MMAIPKQGGIVGRVKQSLGCHKSHTSKDVKLDSEYRPIKCVFVGDGTVGKGTLLRRFTEGKYIDIHDATVFDNFLANVRVDGKHLLLALWDTSGIEDYDEIRPLSYPQTDVLLICYSVDNHSALENVLSKWYPEVRHHCPNLPIVLLANKTNFRNDAEAIARLSRKGLAPLTYKQGLKMQKKIGAVAYAECSALTNEGVNTLFEEVIPSAAMSAVKKQKGGR</sequence>
<dbReference type="FunFam" id="3.40.50.300:FF:001179">
    <property type="entry name" value="Rho family GTPase"/>
    <property type="match status" value="1"/>
</dbReference>
<dbReference type="OrthoDB" id="8830751at2759"/>
<comment type="similarity">
    <text evidence="1">Belongs to the small GTPase superfamily. Rho family.</text>
</comment>
<dbReference type="AlphaFoldDB" id="A0A9Q1C5K8"/>
<proteinExistence type="inferred from homology"/>
<dbReference type="GO" id="GO:0007264">
    <property type="term" value="P:small GTPase-mediated signal transduction"/>
    <property type="evidence" value="ECO:0007669"/>
    <property type="project" value="InterPro"/>
</dbReference>
<dbReference type="InterPro" id="IPR005225">
    <property type="entry name" value="Small_GTP-bd"/>
</dbReference>
<organism evidence="4 5">
    <name type="scientific">Holothuria leucospilota</name>
    <name type="common">Black long sea cucumber</name>
    <name type="synonym">Mertensiothuria leucospilota</name>
    <dbReference type="NCBI Taxonomy" id="206669"/>
    <lineage>
        <taxon>Eukaryota</taxon>
        <taxon>Metazoa</taxon>
        <taxon>Echinodermata</taxon>
        <taxon>Eleutherozoa</taxon>
        <taxon>Echinozoa</taxon>
        <taxon>Holothuroidea</taxon>
        <taxon>Aspidochirotacea</taxon>
        <taxon>Aspidochirotida</taxon>
        <taxon>Holothuriidae</taxon>
        <taxon>Holothuria</taxon>
    </lineage>
</organism>
<name>A0A9Q1C5K8_HOLLE</name>
<dbReference type="Proteomes" id="UP001152320">
    <property type="component" value="Chromosome 7"/>
</dbReference>
<evidence type="ECO:0000256" key="2">
    <source>
        <dbReference type="ARBA" id="ARBA00022741"/>
    </source>
</evidence>
<evidence type="ECO:0000313" key="5">
    <source>
        <dbReference type="Proteomes" id="UP001152320"/>
    </source>
</evidence>
<dbReference type="Gene3D" id="3.40.50.300">
    <property type="entry name" value="P-loop containing nucleotide triphosphate hydrolases"/>
    <property type="match status" value="1"/>
</dbReference>
<dbReference type="CDD" id="cd00157">
    <property type="entry name" value="Rho"/>
    <property type="match status" value="1"/>
</dbReference>
<dbReference type="PRINTS" id="PR00449">
    <property type="entry name" value="RASTRNSFRMNG"/>
</dbReference>
<gene>
    <name evidence="4" type="ORF">HOLleu_16328</name>
</gene>
<dbReference type="Pfam" id="PF00071">
    <property type="entry name" value="Ras"/>
    <property type="match status" value="1"/>
</dbReference>
<dbReference type="SMART" id="SM00174">
    <property type="entry name" value="RHO"/>
    <property type="match status" value="1"/>
</dbReference>
<dbReference type="SMART" id="SM00175">
    <property type="entry name" value="RAB"/>
    <property type="match status" value="1"/>
</dbReference>